<organism evidence="1">
    <name type="scientific">Arundo donax</name>
    <name type="common">Giant reed</name>
    <name type="synonym">Donax arundinaceus</name>
    <dbReference type="NCBI Taxonomy" id="35708"/>
    <lineage>
        <taxon>Eukaryota</taxon>
        <taxon>Viridiplantae</taxon>
        <taxon>Streptophyta</taxon>
        <taxon>Embryophyta</taxon>
        <taxon>Tracheophyta</taxon>
        <taxon>Spermatophyta</taxon>
        <taxon>Magnoliopsida</taxon>
        <taxon>Liliopsida</taxon>
        <taxon>Poales</taxon>
        <taxon>Poaceae</taxon>
        <taxon>PACMAD clade</taxon>
        <taxon>Arundinoideae</taxon>
        <taxon>Arundineae</taxon>
        <taxon>Arundo</taxon>
    </lineage>
</organism>
<accession>A0A0A9H7U6</accession>
<evidence type="ECO:0000313" key="1">
    <source>
        <dbReference type="EMBL" id="JAE32817.1"/>
    </source>
</evidence>
<dbReference type="AlphaFoldDB" id="A0A0A9H7U6"/>
<proteinExistence type="predicted"/>
<sequence>MHQGPRRPTYYYRNTILHYILVSKKRTSRSV</sequence>
<reference evidence="1" key="1">
    <citation type="submission" date="2014-09" db="EMBL/GenBank/DDBJ databases">
        <authorList>
            <person name="Magalhaes I.L.F."/>
            <person name="Oliveira U."/>
            <person name="Santos F.R."/>
            <person name="Vidigal T.H.D.A."/>
            <person name="Brescovit A.D."/>
            <person name="Santos A.J."/>
        </authorList>
    </citation>
    <scope>NUCLEOTIDE SEQUENCE</scope>
    <source>
        <tissue evidence="1">Shoot tissue taken approximately 20 cm above the soil surface</tissue>
    </source>
</reference>
<reference evidence="1" key="2">
    <citation type="journal article" date="2015" name="Data Brief">
        <title>Shoot transcriptome of the giant reed, Arundo donax.</title>
        <authorList>
            <person name="Barrero R.A."/>
            <person name="Guerrero F.D."/>
            <person name="Moolhuijzen P."/>
            <person name="Goolsby J.A."/>
            <person name="Tidwell J."/>
            <person name="Bellgard S.E."/>
            <person name="Bellgard M.I."/>
        </authorList>
    </citation>
    <scope>NUCLEOTIDE SEQUENCE</scope>
    <source>
        <tissue evidence="1">Shoot tissue taken approximately 20 cm above the soil surface</tissue>
    </source>
</reference>
<dbReference type="EMBL" id="GBRH01165079">
    <property type="protein sequence ID" value="JAE32817.1"/>
    <property type="molecule type" value="Transcribed_RNA"/>
</dbReference>
<protein>
    <submittedName>
        <fullName evidence="1">Uncharacterized protein</fullName>
    </submittedName>
</protein>
<name>A0A0A9H7U6_ARUDO</name>